<evidence type="ECO:0000256" key="1">
    <source>
        <dbReference type="ARBA" id="ARBA00000900"/>
    </source>
</evidence>
<dbReference type="PANTHER" id="PTHR21497">
    <property type="entry name" value="UBIQUITIN LIGASE E3 ALPHA-RELATED"/>
    <property type="match status" value="1"/>
</dbReference>
<evidence type="ECO:0000256" key="6">
    <source>
        <dbReference type="ARBA" id="ARBA00022786"/>
    </source>
</evidence>
<feature type="region of interest" description="Disordered" evidence="11">
    <location>
        <begin position="365"/>
        <end position="391"/>
    </location>
</feature>
<evidence type="ECO:0000256" key="3">
    <source>
        <dbReference type="ARBA" id="ARBA00022679"/>
    </source>
</evidence>
<comment type="function">
    <text evidence="10">Ubiquitin ligase protein which is a component of the N-end rule pathway. Recognizes and binds to proteins bearing specific N-terminal residues that are destabilizing according to the N-end rule, leading to their ubiquitination and subsequent degradation.</text>
</comment>
<dbReference type="GO" id="GO:0071596">
    <property type="term" value="P:ubiquitin-dependent protein catabolic process via the N-end rule pathway"/>
    <property type="evidence" value="ECO:0007669"/>
    <property type="project" value="UniProtKB-UniRule"/>
</dbReference>
<evidence type="ECO:0000256" key="8">
    <source>
        <dbReference type="ARBA" id="ARBA00046341"/>
    </source>
</evidence>
<keyword evidence="6 10" id="KW-0833">Ubl conjugation pathway</keyword>
<dbReference type="GO" id="GO:0061630">
    <property type="term" value="F:ubiquitin protein ligase activity"/>
    <property type="evidence" value="ECO:0007669"/>
    <property type="project" value="UniProtKB-UniRule"/>
</dbReference>
<evidence type="ECO:0000256" key="7">
    <source>
        <dbReference type="ARBA" id="ARBA00022833"/>
    </source>
</evidence>
<evidence type="ECO:0000256" key="2">
    <source>
        <dbReference type="ARBA" id="ARBA00004906"/>
    </source>
</evidence>
<dbReference type="Pfam" id="PF18995">
    <property type="entry name" value="PRT6_C"/>
    <property type="match status" value="2"/>
</dbReference>
<sequence>MSEADDRAPKRSSISFSQQLRALGGPTWEIGWPFDADGLMRVLRQLVYAELMAHGNHYFPAALLAEQGIQLDKAFSKQQGNVEEDEYSKSARGRPCSHMFTTDETVYRCRDCGLDNTCVMCARCYRASDHTGHDVTLSINGGHGGCCDCGDPEAWNAEMKCSIHHSDVQVEQHNPPVDPALKEHLRTMVVAMLDFLLNTFEHAKESVIPPSEAAVLQDAEASTFIGEEFDAHAAETHFATVLWNDEKHSFEEVIDLVKRSCKRTRAFGKEVADTVDALGRAVVFSGSLSEAVRIATALGRIRLGVTVRASRDVFREQVSHALLEILLDLAGLSILVGDERNSMVFCEIICEELLQDWQVGVPKGAQIGSMEQPLEDDPTDDDDEDEDDMENDELEEAIELGADNLLQEIARMEPDERAEIMGVVNASRARQGLVVAQPDVTETQSAEAYEPFCPPHWRNHQAPSRIQKSRLAKLFLVDLRLWKSARLSVRELYVSTMISIPQFKRQMGITFATIYKTLAEIYLFADRDPESSMIIFSVQLFTVPSISECLVREHEFFTTLLAAIYAYFTTKKIGFAHQVDTKSVIASEIYSFRSRRHYHLINDLRYLLQTKGIQRLIPGMRDVQEQLFDFMSLFQGMNPQKQVIGEHVEYEPETWINAFNMMMQVAKHAQLFANTFAHATKEQTHAALQSLYERLLAWAYGGSADRMPLFEPAIDANSFHHPLHWLLAGLLAQYAQLGGNFVVPRRECKDVDIIMSFVVRTVEWTWEIRAGYWVRNGHSLRAQLHHYTDVSFREYCFDRDMQCIQWYFASMPATDDPYAMTQQTDKRVNNLFQEFRHVCNVGQLPADDSELQMMDLFAHFLIVIFSERGWLVQKDGQDDLMRVLRHTLVFGPITYSEVSKLLIDAEDDDQHIDSVLNELAHFRAPIGLEDTGKFVLKEQEYAKVDPYFYRYTRQQIDEVKDALEERKFVNVVPELELLPDSWNGLQNFALTRTVQIYLTEYLIGLTACPAAQVASLEGVTDKFLQLILLMLHEDMMRDSLFLPPQLLEQDWTVFNYLTEARLHLNPLLKAHHTKLLYINSLLGELDASETDSDPGDPPLEVPQEDEVARKKALAKARQLKLLQDMQASQNAFMDLNQVDDDEEEEDIKADDAWYFPKGNCLVCQQDLSSAKTYGVLGCLHETRLDRSTPKPGGTPGDRFKRPLKLDEYLEWVPVSEHQPTVAKDSITTCGHLMHWECYNTFYETVKQRHLRYTQLGRNVTERIEFRCPLCQATGNLFLPIMAESRDVLPELPSNEMGDWDLDLGWAADQLAKGVTIDLLRERYALRKARQEETLDKPTSINPGSYTQYMGTLTKWCTNRSQGDRGIDSSSPVNYLQQLLVFTATIVDIEVALRGRTHNDNKETPVATLIEGLSDNNALSLRAQCSLIEKFLALGYYSVGASPDPRAEDGDEHAGNPIQRLEEIHKSLFVQPGINGGGVVGTPIMAQDAFSVLVEVTMLLRVKNFSFKEVLRVFYAVELVKVLAFHKDVLALSDKHPANRRKELLEAYALAFLRKASILASTVLGLAFPLERPDGLSELDHLSSFLGVGTVLEMINWSGKSLAAHWIFHFERVAVEAPTVTLLHLSHPLPFTLSPLPKSLDTLLEYCQKYVCPKCKTTPPQPALCMLCGEFVCFQSHCCWDDNLAAGECTTHRRKCGGALGIFFIPKRCVMVFMRHELGSFGSAPYLDIHGETDPDMKRGKPQFLNERRYDMGIAQLYTQHQIPTWLAKKLDMSSTDFGIGGWNTL</sequence>
<dbReference type="CDD" id="cd16482">
    <property type="entry name" value="RING-H2_UBR1-like"/>
    <property type="match status" value="1"/>
</dbReference>
<dbReference type="InterPro" id="IPR042065">
    <property type="entry name" value="E3_ELL-like"/>
</dbReference>
<keyword evidence="3 10" id="KW-0808">Transferase</keyword>
<dbReference type="UniPathway" id="UPA00143"/>
<keyword evidence="7 10" id="KW-0862">Zinc</keyword>
<keyword evidence="14" id="KW-1185">Reference proteome</keyword>
<gene>
    <name evidence="13" type="ORF">BCR37DRAFT_376500</name>
</gene>
<dbReference type="STRING" id="56484.A0A1Y2FT02"/>
<evidence type="ECO:0000256" key="4">
    <source>
        <dbReference type="ARBA" id="ARBA00022723"/>
    </source>
</evidence>
<evidence type="ECO:0000256" key="9">
    <source>
        <dbReference type="PROSITE-ProRule" id="PRU00508"/>
    </source>
</evidence>
<evidence type="ECO:0000256" key="5">
    <source>
        <dbReference type="ARBA" id="ARBA00022771"/>
    </source>
</evidence>
<dbReference type="SMART" id="SM00396">
    <property type="entry name" value="ZnF_UBR1"/>
    <property type="match status" value="1"/>
</dbReference>
<feature type="compositionally biased region" description="Acidic residues" evidence="11">
    <location>
        <begin position="373"/>
        <end position="391"/>
    </location>
</feature>
<evidence type="ECO:0000256" key="11">
    <source>
        <dbReference type="SAM" id="MobiDB-lite"/>
    </source>
</evidence>
<dbReference type="CDD" id="cd19673">
    <property type="entry name" value="UBR-box_UBR3"/>
    <property type="match status" value="1"/>
</dbReference>
<dbReference type="InterPro" id="IPR044046">
    <property type="entry name" value="E3_ligase_UBR-like_C"/>
</dbReference>
<evidence type="ECO:0000256" key="10">
    <source>
        <dbReference type="RuleBase" id="RU366018"/>
    </source>
</evidence>
<evidence type="ECO:0000259" key="12">
    <source>
        <dbReference type="PROSITE" id="PS51157"/>
    </source>
</evidence>
<dbReference type="InterPro" id="IPR003126">
    <property type="entry name" value="Znf_UBR"/>
</dbReference>
<dbReference type="Gene3D" id="1.10.10.2670">
    <property type="entry name" value="E3 ubiquitin-protein ligase"/>
    <property type="match status" value="1"/>
</dbReference>
<comment type="similarity">
    <text evidence="8 10">Belongs to the E3 ubiquitin-protein ligase UBR1-like family.</text>
</comment>
<dbReference type="FunFam" id="2.10.110.30:FF:000002">
    <property type="entry name" value="Putative e3 ubiquitin-protein ligase ubr3"/>
    <property type="match status" value="1"/>
</dbReference>
<dbReference type="OMA" id="GEASYMC"/>
<evidence type="ECO:0000313" key="14">
    <source>
        <dbReference type="Proteomes" id="UP000193685"/>
    </source>
</evidence>
<keyword evidence="5 10" id="KW-0863">Zinc-finger</keyword>
<dbReference type="SUPFAM" id="SSF46785">
    <property type="entry name" value="Winged helix' DNA-binding domain"/>
    <property type="match status" value="1"/>
</dbReference>
<dbReference type="PANTHER" id="PTHR21497:SF24">
    <property type="entry name" value="E3 UBIQUITIN-PROTEIN LIGASE UBR1"/>
    <property type="match status" value="1"/>
</dbReference>
<dbReference type="Gene3D" id="2.10.110.30">
    <property type="match status" value="1"/>
</dbReference>
<dbReference type="Proteomes" id="UP000193685">
    <property type="component" value="Unassembled WGS sequence"/>
</dbReference>
<comment type="catalytic activity">
    <reaction evidence="1 10">
        <text>S-ubiquitinyl-[E2 ubiquitin-conjugating enzyme]-L-cysteine + [acceptor protein]-L-lysine = [E2 ubiquitin-conjugating enzyme]-L-cysteine + N(6)-ubiquitinyl-[acceptor protein]-L-lysine.</text>
        <dbReference type="EC" id="2.3.2.27"/>
    </reaction>
</comment>
<dbReference type="InterPro" id="IPR003769">
    <property type="entry name" value="ClpS_core"/>
</dbReference>
<dbReference type="GeneID" id="63785205"/>
<dbReference type="Pfam" id="PF02617">
    <property type="entry name" value="ClpS"/>
    <property type="match status" value="1"/>
</dbReference>
<comment type="pathway">
    <text evidence="2 10">Protein modification; protein ubiquitination.</text>
</comment>
<dbReference type="GO" id="GO:0005737">
    <property type="term" value="C:cytoplasm"/>
    <property type="evidence" value="ECO:0007669"/>
    <property type="project" value="TreeGrafter"/>
</dbReference>
<organism evidence="13 14">
    <name type="scientific">Protomyces lactucae-debilis</name>
    <dbReference type="NCBI Taxonomy" id="2754530"/>
    <lineage>
        <taxon>Eukaryota</taxon>
        <taxon>Fungi</taxon>
        <taxon>Dikarya</taxon>
        <taxon>Ascomycota</taxon>
        <taxon>Taphrinomycotina</taxon>
        <taxon>Taphrinomycetes</taxon>
        <taxon>Taphrinales</taxon>
        <taxon>Protomycetaceae</taxon>
        <taxon>Protomyces</taxon>
    </lineage>
</organism>
<proteinExistence type="inferred from homology"/>
<reference evidence="13 14" key="1">
    <citation type="submission" date="2016-07" db="EMBL/GenBank/DDBJ databases">
        <title>Pervasive Adenine N6-methylation of Active Genes in Fungi.</title>
        <authorList>
            <consortium name="DOE Joint Genome Institute"/>
            <person name="Mondo S.J."/>
            <person name="Dannebaum R.O."/>
            <person name="Kuo R.C."/>
            <person name="Labutti K."/>
            <person name="Haridas S."/>
            <person name="Kuo A."/>
            <person name="Salamov A."/>
            <person name="Ahrendt S.R."/>
            <person name="Lipzen A."/>
            <person name="Sullivan W."/>
            <person name="Andreopoulos W.B."/>
            <person name="Clum A."/>
            <person name="Lindquist E."/>
            <person name="Daum C."/>
            <person name="Ramamoorthy G.K."/>
            <person name="Gryganskyi A."/>
            <person name="Culley D."/>
            <person name="Magnuson J.K."/>
            <person name="James T.Y."/>
            <person name="O'Malley M.A."/>
            <person name="Stajich J.E."/>
            <person name="Spatafora J.W."/>
            <person name="Visel A."/>
            <person name="Grigoriev I.V."/>
        </authorList>
    </citation>
    <scope>NUCLEOTIDE SEQUENCE [LARGE SCALE GENOMIC DNA]</scope>
    <source>
        <strain evidence="13 14">12-1054</strain>
    </source>
</reference>
<dbReference type="Gene3D" id="3.30.1390.10">
    <property type="match status" value="1"/>
</dbReference>
<dbReference type="GO" id="GO:0008270">
    <property type="term" value="F:zinc ion binding"/>
    <property type="evidence" value="ECO:0007669"/>
    <property type="project" value="UniProtKB-UniRule"/>
</dbReference>
<dbReference type="InterPro" id="IPR039164">
    <property type="entry name" value="UBR1-like"/>
</dbReference>
<feature type="domain" description="UBR-type" evidence="12">
    <location>
        <begin position="94"/>
        <end position="166"/>
    </location>
</feature>
<dbReference type="GO" id="GO:0000151">
    <property type="term" value="C:ubiquitin ligase complex"/>
    <property type="evidence" value="ECO:0007669"/>
    <property type="project" value="TreeGrafter"/>
</dbReference>
<dbReference type="InterPro" id="IPR036390">
    <property type="entry name" value="WH_DNA-bd_sf"/>
</dbReference>
<comment type="caution">
    <text evidence="13">The sequence shown here is derived from an EMBL/GenBank/DDBJ whole genome shotgun (WGS) entry which is preliminary data.</text>
</comment>
<dbReference type="SUPFAM" id="SSF54736">
    <property type="entry name" value="ClpS-like"/>
    <property type="match status" value="1"/>
</dbReference>
<dbReference type="InterPro" id="IPR014719">
    <property type="entry name" value="Ribosomal_bL12_C/ClpS-like"/>
</dbReference>
<feature type="zinc finger region" description="UBR-type" evidence="9">
    <location>
        <begin position="94"/>
        <end position="166"/>
    </location>
</feature>
<dbReference type="EMBL" id="MCFI01000002">
    <property type="protein sequence ID" value="ORY87108.1"/>
    <property type="molecule type" value="Genomic_DNA"/>
</dbReference>
<dbReference type="RefSeq" id="XP_040727964.1">
    <property type="nucleotide sequence ID" value="XM_040868606.1"/>
</dbReference>
<dbReference type="Pfam" id="PF22960">
    <property type="entry name" value="WHD_UBR1"/>
    <property type="match status" value="1"/>
</dbReference>
<dbReference type="EC" id="2.3.2.27" evidence="10"/>
<evidence type="ECO:0000313" key="13">
    <source>
        <dbReference type="EMBL" id="ORY87108.1"/>
    </source>
</evidence>
<dbReference type="InterPro" id="IPR055194">
    <property type="entry name" value="UBR1-like_WH"/>
</dbReference>
<dbReference type="OrthoDB" id="26387at2759"/>
<dbReference type="PROSITE" id="PS51157">
    <property type="entry name" value="ZF_UBR"/>
    <property type="match status" value="1"/>
</dbReference>
<name>A0A1Y2FT02_PROLT</name>
<keyword evidence="4 10" id="KW-0479">Metal-binding</keyword>
<dbReference type="GO" id="GO:0016567">
    <property type="term" value="P:protein ubiquitination"/>
    <property type="evidence" value="ECO:0007669"/>
    <property type="project" value="UniProtKB-UniRule"/>
</dbReference>
<accession>A0A1Y2FT02</accession>
<dbReference type="Pfam" id="PF02207">
    <property type="entry name" value="zf-UBR"/>
    <property type="match status" value="1"/>
</dbReference>
<protein>
    <recommendedName>
        <fullName evidence="10">E3 ubiquitin-protein ligase</fullName>
        <ecNumber evidence="10">2.3.2.27</ecNumber>
    </recommendedName>
</protein>